<protein>
    <submittedName>
        <fullName evidence="2">Uncharacterized protein</fullName>
    </submittedName>
</protein>
<keyword evidence="3" id="KW-1185">Reference proteome</keyword>
<gene>
    <name evidence="2" type="ORF">D9C73_011360</name>
</gene>
<name>A0A4U5UQZ5_COLLU</name>
<feature type="compositionally biased region" description="Basic residues" evidence="1">
    <location>
        <begin position="45"/>
        <end position="54"/>
    </location>
</feature>
<evidence type="ECO:0000256" key="1">
    <source>
        <dbReference type="SAM" id="MobiDB-lite"/>
    </source>
</evidence>
<dbReference type="EMBL" id="CM014087">
    <property type="protein sequence ID" value="TKS77269.1"/>
    <property type="molecule type" value="Genomic_DNA"/>
</dbReference>
<evidence type="ECO:0000313" key="3">
    <source>
        <dbReference type="Proteomes" id="UP000298787"/>
    </source>
</evidence>
<proteinExistence type="predicted"/>
<dbReference type="AlphaFoldDB" id="A0A4U5UQZ5"/>
<dbReference type="Proteomes" id="UP000298787">
    <property type="component" value="Chromosome 10"/>
</dbReference>
<accession>A0A4U5UQZ5</accession>
<feature type="compositionally biased region" description="Polar residues" evidence="1">
    <location>
        <begin position="62"/>
        <end position="71"/>
    </location>
</feature>
<reference evidence="2 3" key="1">
    <citation type="submission" date="2019-01" db="EMBL/GenBank/DDBJ databases">
        <title>Genome Assembly of Collichthys lucidus.</title>
        <authorList>
            <person name="Cai M."/>
            <person name="Xiao S."/>
        </authorList>
    </citation>
    <scope>NUCLEOTIDE SEQUENCE [LARGE SCALE GENOMIC DNA]</scope>
    <source>
        <strain evidence="2">JT15FE1705JMU</strain>
        <tissue evidence="2">Muscle</tissue>
    </source>
</reference>
<sequence>MKKDEDEEESIHASELGHLESLLRLRTRFSAASTGWGVGAPQPRRVIRAKRVRRQTAENEMPSGSSPNPQP</sequence>
<feature type="region of interest" description="Disordered" evidence="1">
    <location>
        <begin position="32"/>
        <end position="71"/>
    </location>
</feature>
<organism evidence="2 3">
    <name type="scientific">Collichthys lucidus</name>
    <name type="common">Big head croaker</name>
    <name type="synonym">Sciaena lucida</name>
    <dbReference type="NCBI Taxonomy" id="240159"/>
    <lineage>
        <taxon>Eukaryota</taxon>
        <taxon>Metazoa</taxon>
        <taxon>Chordata</taxon>
        <taxon>Craniata</taxon>
        <taxon>Vertebrata</taxon>
        <taxon>Euteleostomi</taxon>
        <taxon>Actinopterygii</taxon>
        <taxon>Neopterygii</taxon>
        <taxon>Teleostei</taxon>
        <taxon>Neoteleostei</taxon>
        <taxon>Acanthomorphata</taxon>
        <taxon>Eupercaria</taxon>
        <taxon>Sciaenidae</taxon>
        <taxon>Collichthys</taxon>
    </lineage>
</organism>
<evidence type="ECO:0000313" key="2">
    <source>
        <dbReference type="EMBL" id="TKS77269.1"/>
    </source>
</evidence>